<feature type="region of interest" description="Disordered" evidence="1">
    <location>
        <begin position="1"/>
        <end position="25"/>
    </location>
</feature>
<evidence type="ECO:0000313" key="2">
    <source>
        <dbReference type="EMBL" id="QDU45226.1"/>
    </source>
</evidence>
<dbReference type="Gene3D" id="1.10.1220.10">
    <property type="entry name" value="Met repressor-like"/>
    <property type="match status" value="1"/>
</dbReference>
<proteinExistence type="predicted"/>
<dbReference type="Proteomes" id="UP000319383">
    <property type="component" value="Chromosome"/>
</dbReference>
<dbReference type="EMBL" id="CP036276">
    <property type="protein sequence ID" value="QDU45226.1"/>
    <property type="molecule type" value="Genomic_DNA"/>
</dbReference>
<name>A0A517ZRV9_9PLAN</name>
<gene>
    <name evidence="2" type="ORF">Mal52_37170</name>
</gene>
<dbReference type="AlphaFoldDB" id="A0A517ZRV9"/>
<reference evidence="2 3" key="1">
    <citation type="submission" date="2019-02" db="EMBL/GenBank/DDBJ databases">
        <title>Deep-cultivation of Planctomycetes and their phenomic and genomic characterization uncovers novel biology.</title>
        <authorList>
            <person name="Wiegand S."/>
            <person name="Jogler M."/>
            <person name="Boedeker C."/>
            <person name="Pinto D."/>
            <person name="Vollmers J."/>
            <person name="Rivas-Marin E."/>
            <person name="Kohn T."/>
            <person name="Peeters S.H."/>
            <person name="Heuer A."/>
            <person name="Rast P."/>
            <person name="Oberbeckmann S."/>
            <person name="Bunk B."/>
            <person name="Jeske O."/>
            <person name="Meyerdierks A."/>
            <person name="Storesund J.E."/>
            <person name="Kallscheuer N."/>
            <person name="Luecker S."/>
            <person name="Lage O.M."/>
            <person name="Pohl T."/>
            <person name="Merkel B.J."/>
            <person name="Hornburger P."/>
            <person name="Mueller R.-W."/>
            <person name="Bruemmer F."/>
            <person name="Labrenz M."/>
            <person name="Spormann A.M."/>
            <person name="Op den Camp H."/>
            <person name="Overmann J."/>
            <person name="Amann R."/>
            <person name="Jetten M.S.M."/>
            <person name="Mascher T."/>
            <person name="Medema M.H."/>
            <person name="Devos D.P."/>
            <person name="Kaster A.-K."/>
            <person name="Ovreas L."/>
            <person name="Rohde M."/>
            <person name="Galperin M.Y."/>
            <person name="Jogler C."/>
        </authorList>
    </citation>
    <scope>NUCLEOTIDE SEQUENCE [LARGE SCALE GENOMIC DNA]</scope>
    <source>
        <strain evidence="2 3">Mal52</strain>
    </source>
</reference>
<dbReference type="InterPro" id="IPR010985">
    <property type="entry name" value="Ribbon_hlx_hlx"/>
</dbReference>
<accession>A0A517ZRV9</accession>
<dbReference type="SUPFAM" id="SSF47598">
    <property type="entry name" value="Ribbon-helix-helix"/>
    <property type="match status" value="1"/>
</dbReference>
<dbReference type="InterPro" id="IPR013321">
    <property type="entry name" value="Arc_rbn_hlx_hlx"/>
</dbReference>
<sequence length="79" mass="8836">MKKVNFGAKRPSLSGQGTVDDWVGNKEPTKRLTIDVPVSLHKRVKSRCAMDNLVMADVIRELLEQRFPHSPEAEHGVPS</sequence>
<evidence type="ECO:0000313" key="3">
    <source>
        <dbReference type="Proteomes" id="UP000319383"/>
    </source>
</evidence>
<dbReference type="GO" id="GO:0006355">
    <property type="term" value="P:regulation of DNA-templated transcription"/>
    <property type="evidence" value="ECO:0007669"/>
    <property type="project" value="InterPro"/>
</dbReference>
<dbReference type="KEGG" id="sdyn:Mal52_37170"/>
<keyword evidence="3" id="KW-1185">Reference proteome</keyword>
<protein>
    <recommendedName>
        <fullName evidence="4">ParG</fullName>
    </recommendedName>
</protein>
<evidence type="ECO:0000256" key="1">
    <source>
        <dbReference type="SAM" id="MobiDB-lite"/>
    </source>
</evidence>
<dbReference type="RefSeq" id="WP_145377627.1">
    <property type="nucleotide sequence ID" value="NZ_CP036276.1"/>
</dbReference>
<organism evidence="2 3">
    <name type="scientific">Symmachiella dynata</name>
    <dbReference type="NCBI Taxonomy" id="2527995"/>
    <lineage>
        <taxon>Bacteria</taxon>
        <taxon>Pseudomonadati</taxon>
        <taxon>Planctomycetota</taxon>
        <taxon>Planctomycetia</taxon>
        <taxon>Planctomycetales</taxon>
        <taxon>Planctomycetaceae</taxon>
        <taxon>Symmachiella</taxon>
    </lineage>
</organism>
<evidence type="ECO:0008006" key="4">
    <source>
        <dbReference type="Google" id="ProtNLM"/>
    </source>
</evidence>